<dbReference type="OrthoDB" id="6250593at2759"/>
<organism evidence="2 3">
    <name type="scientific">Pichia inconspicua</name>
    <dbReference type="NCBI Taxonomy" id="52247"/>
    <lineage>
        <taxon>Eukaryota</taxon>
        <taxon>Fungi</taxon>
        <taxon>Dikarya</taxon>
        <taxon>Ascomycota</taxon>
        <taxon>Saccharomycotina</taxon>
        <taxon>Pichiomycetes</taxon>
        <taxon>Pichiales</taxon>
        <taxon>Pichiaceae</taxon>
        <taxon>Pichia</taxon>
    </lineage>
</organism>
<feature type="region of interest" description="Disordered" evidence="1">
    <location>
        <begin position="1"/>
        <end position="55"/>
    </location>
</feature>
<feature type="compositionally biased region" description="Low complexity" evidence="1">
    <location>
        <begin position="8"/>
        <end position="48"/>
    </location>
</feature>
<name>A0A4T0WY66_9ASCO</name>
<evidence type="ECO:0000256" key="1">
    <source>
        <dbReference type="SAM" id="MobiDB-lite"/>
    </source>
</evidence>
<dbReference type="EMBL" id="SELW01000586">
    <property type="protein sequence ID" value="TID19874.1"/>
    <property type="molecule type" value="Genomic_DNA"/>
</dbReference>
<proteinExistence type="predicted"/>
<dbReference type="AlphaFoldDB" id="A0A4T0WY66"/>
<gene>
    <name evidence="2" type="ORF">CANINC_003669</name>
</gene>
<keyword evidence="3" id="KW-1185">Reference proteome</keyword>
<evidence type="ECO:0000313" key="2">
    <source>
        <dbReference type="EMBL" id="TID19874.1"/>
    </source>
</evidence>
<evidence type="ECO:0000313" key="3">
    <source>
        <dbReference type="Proteomes" id="UP000307173"/>
    </source>
</evidence>
<dbReference type="Proteomes" id="UP000307173">
    <property type="component" value="Unassembled WGS sequence"/>
</dbReference>
<protein>
    <submittedName>
        <fullName evidence="2">Uncharacterized protein</fullName>
    </submittedName>
</protein>
<comment type="caution">
    <text evidence="2">The sequence shown here is derived from an EMBL/GenBank/DDBJ whole genome shotgun (WGS) entry which is preliminary data.</text>
</comment>
<sequence>MFQQEKPQQYNQGGYIQQDYNQGYNNNNYNNNNQMGQQYQQQQYNNNQSSHRGSGAASNFFKRLWDSIIFGAGATIGSRLINGICS</sequence>
<reference evidence="2 3" key="1">
    <citation type="journal article" date="2019" name="Front. Genet.">
        <title>Whole-Genome Sequencing of the Opportunistic Yeast Pathogen Candida inconspicua Uncovers Its Hybrid Origin.</title>
        <authorList>
            <person name="Mixao V."/>
            <person name="Hansen A.P."/>
            <person name="Saus E."/>
            <person name="Boekhout T."/>
            <person name="Lass-Florl C."/>
            <person name="Gabaldon T."/>
        </authorList>
    </citation>
    <scope>NUCLEOTIDE SEQUENCE [LARGE SCALE GENOMIC DNA]</scope>
    <source>
        <strain evidence="2 3">CBS 180</strain>
    </source>
</reference>
<accession>A0A4T0WY66</accession>